<protein>
    <submittedName>
        <fullName evidence="2">Uncharacterized protein</fullName>
    </submittedName>
</protein>
<dbReference type="AlphaFoldDB" id="A0A6M3KUN4"/>
<evidence type="ECO:0000313" key="1">
    <source>
        <dbReference type="EMBL" id="QJA68296.1"/>
    </source>
</evidence>
<gene>
    <name evidence="1" type="ORF">MM415A07240_0010</name>
    <name evidence="2" type="ORF">MM415B02202_0009</name>
</gene>
<organism evidence="2">
    <name type="scientific">viral metagenome</name>
    <dbReference type="NCBI Taxonomy" id="1070528"/>
    <lineage>
        <taxon>unclassified sequences</taxon>
        <taxon>metagenomes</taxon>
        <taxon>organismal metagenomes</taxon>
    </lineage>
</organism>
<reference evidence="2" key="1">
    <citation type="submission" date="2020-03" db="EMBL/GenBank/DDBJ databases">
        <title>The deep terrestrial virosphere.</title>
        <authorList>
            <person name="Holmfeldt K."/>
            <person name="Nilsson E."/>
            <person name="Simone D."/>
            <person name="Lopez-Fernandez M."/>
            <person name="Wu X."/>
            <person name="de Brujin I."/>
            <person name="Lundin D."/>
            <person name="Andersson A."/>
            <person name="Bertilsson S."/>
            <person name="Dopson M."/>
        </authorList>
    </citation>
    <scope>NUCLEOTIDE SEQUENCE</scope>
    <source>
        <strain evidence="1">MM415A07240</strain>
        <strain evidence="2">MM415B02202</strain>
    </source>
</reference>
<dbReference type="EMBL" id="MT141604">
    <property type="protein sequence ID" value="QJA68296.1"/>
    <property type="molecule type" value="Genomic_DNA"/>
</dbReference>
<sequence length="73" mass="8486">MQIKFTRDCELEIVEWFNEDWNEQQITVETFTPGEMVDVNIFAESEDGQSVDIQFFDGGSVFGLPKDCFKIIE</sequence>
<name>A0A6M3KUN4_9ZZZZ</name>
<proteinExistence type="predicted"/>
<dbReference type="EMBL" id="MT142583">
    <property type="protein sequence ID" value="QJA85570.1"/>
    <property type="molecule type" value="Genomic_DNA"/>
</dbReference>
<evidence type="ECO:0000313" key="2">
    <source>
        <dbReference type="EMBL" id="QJA85570.1"/>
    </source>
</evidence>
<accession>A0A6M3KUN4</accession>